<sequence>MLSHRLAVVAVLTILSWSNGPVLAQDTLSETETCGTAQVQWLAPDKDGQDISASQTALSAEVQVIAGQPAVLAFRTTAQTQGLRVEALSAQGDPAILLLTEDGDTIAENDDTPASLNSSLEAAVGPGVYCVALRSVDNAAMTATVQVSRSEQVALLTDSGSGSGSIAACTADTPATALAEGAIDERLAQGPISRTWDGTQTGYYTFTLSRPTPVTVKASSPTLDSYLKLFDADGGLISENDDAEGLDARLDFVVPLEPGQYCIGAAALSAESGALSVSIETLDPERFLREAYAKGELGPPDDGSYPVQTVDLARQGQLVILHEGRTQWLGFDLDQPTVVIIGASALPGGADPKLVLFTTTGAFQGENDDVDGGINARLGPILLQPGRYQLGVVDVGRNDGTRGPIRPVSMVFERFLRAD</sequence>
<reference evidence="3" key="1">
    <citation type="submission" date="2017-06" db="EMBL/GenBank/DDBJ databases">
        <authorList>
            <person name="Varghese N."/>
            <person name="Submissions S."/>
        </authorList>
    </citation>
    <scope>NUCLEOTIDE SEQUENCE [LARGE SCALE GENOMIC DNA]</scope>
    <source>
        <strain evidence="3">DSM 26170</strain>
    </source>
</reference>
<dbReference type="Gene3D" id="2.60.120.380">
    <property type="match status" value="1"/>
</dbReference>
<dbReference type="EMBL" id="FZNM01000006">
    <property type="protein sequence ID" value="SNR50734.1"/>
    <property type="molecule type" value="Genomic_DNA"/>
</dbReference>
<evidence type="ECO:0008006" key="4">
    <source>
        <dbReference type="Google" id="ProtNLM"/>
    </source>
</evidence>
<evidence type="ECO:0000313" key="3">
    <source>
        <dbReference type="Proteomes" id="UP000198409"/>
    </source>
</evidence>
<proteinExistence type="predicted"/>
<protein>
    <recommendedName>
        <fullName evidence="4">Pre-peptidase C-terminal domain-containing protein</fullName>
    </recommendedName>
</protein>
<dbReference type="AlphaFoldDB" id="A0A238WWX3"/>
<name>A0A238WWX3_9RHOB</name>
<dbReference type="Proteomes" id="UP000198409">
    <property type="component" value="Unassembled WGS sequence"/>
</dbReference>
<feature type="signal peptide" evidence="1">
    <location>
        <begin position="1"/>
        <end position="24"/>
    </location>
</feature>
<feature type="chain" id="PRO_5012714853" description="Pre-peptidase C-terminal domain-containing protein" evidence="1">
    <location>
        <begin position="25"/>
        <end position="419"/>
    </location>
</feature>
<gene>
    <name evidence="2" type="ORF">SAMN06265378_106130</name>
</gene>
<evidence type="ECO:0000313" key="2">
    <source>
        <dbReference type="EMBL" id="SNR50734.1"/>
    </source>
</evidence>
<organism evidence="2 3">
    <name type="scientific">Paracoccus sediminis</name>
    <dbReference type="NCBI Taxonomy" id="1214787"/>
    <lineage>
        <taxon>Bacteria</taxon>
        <taxon>Pseudomonadati</taxon>
        <taxon>Pseudomonadota</taxon>
        <taxon>Alphaproteobacteria</taxon>
        <taxon>Rhodobacterales</taxon>
        <taxon>Paracoccaceae</taxon>
        <taxon>Paracoccus</taxon>
    </lineage>
</organism>
<accession>A0A238WWX3</accession>
<keyword evidence="1" id="KW-0732">Signal</keyword>
<evidence type="ECO:0000256" key="1">
    <source>
        <dbReference type="SAM" id="SignalP"/>
    </source>
</evidence>